<name>A0A127Q9Q4_9BURK</name>
<accession>A0A127Q9Q4</accession>
<gene>
    <name evidence="1" type="ORF">CPter91_4466</name>
</gene>
<evidence type="ECO:0000313" key="2">
    <source>
        <dbReference type="Proteomes" id="UP000074561"/>
    </source>
</evidence>
<dbReference type="Proteomes" id="UP000074561">
    <property type="component" value="Chromosome"/>
</dbReference>
<dbReference type="AlphaFoldDB" id="A0A127Q9Q4"/>
<sequence length="46" mass="5073">MLKDSTASGSKPERARRENGVAMVKVFLIQVVRRKGALSRSESGLR</sequence>
<organism evidence="1 2">
    <name type="scientific">Collimonas pratensis</name>
    <dbReference type="NCBI Taxonomy" id="279113"/>
    <lineage>
        <taxon>Bacteria</taxon>
        <taxon>Pseudomonadati</taxon>
        <taxon>Pseudomonadota</taxon>
        <taxon>Betaproteobacteria</taxon>
        <taxon>Burkholderiales</taxon>
        <taxon>Oxalobacteraceae</taxon>
        <taxon>Collimonas</taxon>
    </lineage>
</organism>
<reference evidence="1 2" key="1">
    <citation type="submission" date="2015-11" db="EMBL/GenBank/DDBJ databases">
        <title>Exploring the genomic traits of fungus-feeding bacterial genus Collimonas.</title>
        <authorList>
            <person name="Song C."/>
            <person name="Schmidt R."/>
            <person name="de Jager V."/>
            <person name="Krzyzanowska D."/>
            <person name="Jongedijk E."/>
            <person name="Cankar K."/>
            <person name="Beekwilder J."/>
            <person name="van Veen A."/>
            <person name="de Boer W."/>
            <person name="van Veen J.A."/>
            <person name="Garbeva P."/>
        </authorList>
    </citation>
    <scope>NUCLEOTIDE SEQUENCE [LARGE SCALE GENOMIC DNA]</scope>
    <source>
        <strain evidence="1 2">Ter91</strain>
    </source>
</reference>
<evidence type="ECO:0000313" key="1">
    <source>
        <dbReference type="EMBL" id="AMP06773.1"/>
    </source>
</evidence>
<protein>
    <submittedName>
        <fullName evidence="1">Uncharacterized protein</fullName>
    </submittedName>
</protein>
<dbReference type="EMBL" id="CP013234">
    <property type="protein sequence ID" value="AMP06773.1"/>
    <property type="molecule type" value="Genomic_DNA"/>
</dbReference>
<dbReference type="KEGG" id="cpra:CPter91_4466"/>
<proteinExistence type="predicted"/>
<dbReference type="PATRIC" id="fig|279113.9.peg.4426"/>